<evidence type="ECO:0000259" key="1">
    <source>
        <dbReference type="Pfam" id="PF10040"/>
    </source>
</evidence>
<proteinExistence type="predicted"/>
<dbReference type="Proteomes" id="UP000683551">
    <property type="component" value="Chromosome"/>
</dbReference>
<dbReference type="RefSeq" id="WP_273118859.1">
    <property type="nucleotide sequence ID" value="NZ_CP053675.1"/>
</dbReference>
<dbReference type="EMBL" id="CP071137">
    <property type="protein sequence ID" value="QWY76771.1"/>
    <property type="molecule type" value="Genomic_DNA"/>
</dbReference>
<dbReference type="InterPro" id="IPR019267">
    <property type="entry name" value="CRISPR-assoc_Cas6_C"/>
</dbReference>
<evidence type="ECO:0000313" key="2">
    <source>
        <dbReference type="EMBL" id="QWY76771.1"/>
    </source>
</evidence>
<dbReference type="GeneID" id="301710078"/>
<sequence length="298" mass="33462">MKVLSCVVLELTLTGMFPEDDRFNLWHGGLGRILKQDFPRVFDLLYAISSNQARGYALIPPTYQFPCLRLTLMGEIAEYAVVLTQALIHLGTQGLSRGRYLFVVETAHAVATNEERFLYYRHGEGILGWPNAWSADELFTGEETGREDLSFLRLEFYTPLLLKEDNRPIDRAPHFDLIVRRLLGRISQLAHAIGSGLPYAEEQAVQWQTLAATIELIGVDLTPERVQRRSGRTGQQMVFSGWVGTLDYAGLLSPFLGLLQLGGFLQLGGRTSFGFGAYRSHWARLNEGVQSPSRISNQ</sequence>
<reference evidence="2" key="1">
    <citation type="submission" date="2021-02" db="EMBL/GenBank/DDBJ databases">
        <title>Comparative genomics of Ferrovum myxofaciens strains, predominant extremophile bacteria forming large biofilm stalactites in acid mine ecosystems.</title>
        <authorList>
            <person name="Burkartova K."/>
            <person name="Ridl J."/>
            <person name="Pajer P."/>
            <person name="Falteisek L."/>
        </authorList>
    </citation>
    <scope>NUCLEOTIDE SEQUENCE</scope>
    <source>
        <strain evidence="2">MI1III</strain>
    </source>
</reference>
<dbReference type="Pfam" id="PF10040">
    <property type="entry name" value="CRISPR_Cas6"/>
    <property type="match status" value="1"/>
</dbReference>
<feature type="domain" description="CRISPR-associated protein Cas6 C-terminal" evidence="1">
    <location>
        <begin position="154"/>
        <end position="278"/>
    </location>
</feature>
<name>A0A9E6MUV5_9PROT</name>
<protein>
    <submittedName>
        <fullName evidence="2">CRISPR system precrRNA processing endoribonuclease RAMP protein Cas6</fullName>
    </submittedName>
</protein>
<accession>A0A9E6MUV5</accession>
<evidence type="ECO:0000313" key="3">
    <source>
        <dbReference type="Proteomes" id="UP000683551"/>
    </source>
</evidence>
<dbReference type="Gene3D" id="3.30.70.1900">
    <property type="match status" value="1"/>
</dbReference>
<organism evidence="2 3">
    <name type="scientific">Ferrovum myxofaciens</name>
    <dbReference type="NCBI Taxonomy" id="416213"/>
    <lineage>
        <taxon>Bacteria</taxon>
        <taxon>Pseudomonadati</taxon>
        <taxon>Pseudomonadota</taxon>
        <taxon>Betaproteobacteria</taxon>
        <taxon>Ferrovales</taxon>
        <taxon>Ferrovaceae</taxon>
        <taxon>Ferrovum</taxon>
    </lineage>
</organism>
<gene>
    <name evidence="2" type="primary">cas6</name>
    <name evidence="2" type="ORF">JZL65_09700</name>
</gene>
<dbReference type="AlphaFoldDB" id="A0A9E6MUV5"/>